<dbReference type="InterPro" id="IPR058674">
    <property type="entry name" value="DUF8054_N"/>
</dbReference>
<gene>
    <name evidence="5" type="ORF">AArcMg_4203</name>
</gene>
<keyword evidence="2" id="KW-1133">Transmembrane helix</keyword>
<sequence length="286" mass="32042">MSEWTSYRVFTSNTVFGIWQAQWNYPVSYRLNCVDNRHQHSFGTNRLKNSKYTGENRCLPCTAVNVVLGVVLAVVLGLIVDGTSARSSVISPVVFVGSLVIIYFHEYLIPGTPWLTKRYLPVWVLKTFDKAETHTESTLHPESELRELGLIEIDAETDDLVLTSVFTDAWFEAIADRTTSDAAIEMGVATLLAIDPEDLEVAEQVTSFTGNQGESLASSGRRGCQCDPRWNRRCQMGIEGGLSGRHRWIPRPQPDRSNLEPPINNRANGAPRHVAALSRDLPELWR</sequence>
<feature type="domain" description="DUF8054" evidence="3">
    <location>
        <begin position="45"/>
        <end position="131"/>
    </location>
</feature>
<feature type="region of interest" description="Disordered" evidence="1">
    <location>
        <begin position="243"/>
        <end position="272"/>
    </location>
</feature>
<dbReference type="EMBL" id="CP027032">
    <property type="protein sequence ID" value="AXR80028.1"/>
    <property type="molecule type" value="Genomic_DNA"/>
</dbReference>
<feature type="domain" description="DUF8054" evidence="4">
    <location>
        <begin position="141"/>
        <end position="205"/>
    </location>
</feature>
<accession>A0A346PKI3</accession>
<evidence type="ECO:0000256" key="2">
    <source>
        <dbReference type="SAM" id="Phobius"/>
    </source>
</evidence>
<dbReference type="Pfam" id="PF26238">
    <property type="entry name" value="DUF8054_M"/>
    <property type="match status" value="1"/>
</dbReference>
<name>A0A346PKI3_9EURY</name>
<dbReference type="KEGG" id="nag:AArcMg_4203"/>
<dbReference type="Pfam" id="PF26236">
    <property type="entry name" value="DUF8054_N"/>
    <property type="match status" value="1"/>
</dbReference>
<feature type="transmembrane region" description="Helical" evidence="2">
    <location>
        <begin position="58"/>
        <end position="80"/>
    </location>
</feature>
<evidence type="ECO:0000259" key="3">
    <source>
        <dbReference type="Pfam" id="PF26236"/>
    </source>
</evidence>
<evidence type="ECO:0000259" key="4">
    <source>
        <dbReference type="Pfam" id="PF26238"/>
    </source>
</evidence>
<reference evidence="5" key="1">
    <citation type="submission" date="2018-02" db="EMBL/GenBank/DDBJ databases">
        <title>Phenotypic and genomic properties of facultatively anaerobic sulfur-reducing natronoarchaea from hypersaline soda lakes.</title>
        <authorList>
            <person name="Sorokin D.Y."/>
            <person name="Kublanov I.V."/>
            <person name="Roman P."/>
            <person name="Sinninghe Damste J.S."/>
            <person name="Golyshin P.N."/>
            <person name="Rojo D."/>
            <person name="Ciordia S."/>
            <person name="Mena M.D.C."/>
            <person name="Ferrer M."/>
            <person name="Messina E."/>
            <person name="Smedile F."/>
            <person name="La Spada G."/>
            <person name="La Cono V."/>
            <person name="Yakimov M.M."/>
        </authorList>
    </citation>
    <scope>NUCLEOTIDE SEQUENCE [LARGE SCALE GENOMIC DNA]</scope>
    <source>
        <strain evidence="5">AArc-Mg</strain>
        <plasmid evidence="5">pAArc-Mg-01</plasmid>
    </source>
</reference>
<geneLocation type="plasmid" evidence="6">
    <name>paarc-mg-01</name>
</geneLocation>
<dbReference type="AlphaFoldDB" id="A0A346PKI3"/>
<keyword evidence="2" id="KW-0472">Membrane</keyword>
<dbReference type="InterPro" id="IPR058775">
    <property type="entry name" value="DUF8054_M"/>
</dbReference>
<feature type="transmembrane region" description="Helical" evidence="2">
    <location>
        <begin position="92"/>
        <end position="109"/>
    </location>
</feature>
<evidence type="ECO:0000256" key="1">
    <source>
        <dbReference type="SAM" id="MobiDB-lite"/>
    </source>
</evidence>
<dbReference type="Proteomes" id="UP000258613">
    <property type="component" value="Plasmid pAArc-Mg-01"/>
</dbReference>
<keyword evidence="5" id="KW-0614">Plasmid</keyword>
<evidence type="ECO:0000313" key="6">
    <source>
        <dbReference type="Proteomes" id="UP000258613"/>
    </source>
</evidence>
<organism evidence="5 6">
    <name type="scientific">Natrarchaeobaculum sulfurireducens</name>
    <dbReference type="NCBI Taxonomy" id="2044521"/>
    <lineage>
        <taxon>Archaea</taxon>
        <taxon>Methanobacteriati</taxon>
        <taxon>Methanobacteriota</taxon>
        <taxon>Stenosarchaea group</taxon>
        <taxon>Halobacteria</taxon>
        <taxon>Halobacteriales</taxon>
        <taxon>Natrialbaceae</taxon>
        <taxon>Natrarchaeobaculum</taxon>
    </lineage>
</organism>
<protein>
    <submittedName>
        <fullName evidence="5">Uncharacterized protein</fullName>
    </submittedName>
</protein>
<proteinExistence type="predicted"/>
<evidence type="ECO:0000313" key="5">
    <source>
        <dbReference type="EMBL" id="AXR80028.1"/>
    </source>
</evidence>
<keyword evidence="6" id="KW-1185">Reference proteome</keyword>
<keyword evidence="2" id="KW-0812">Transmembrane</keyword>